<reference evidence="4" key="1">
    <citation type="submission" date="2022-10" db="EMBL/GenBank/DDBJ databases">
        <title>The complete genomes of actinobacterial strains from the NBC collection.</title>
        <authorList>
            <person name="Joergensen T.S."/>
            <person name="Alvarez Arevalo M."/>
            <person name="Sterndorff E.B."/>
            <person name="Faurdal D."/>
            <person name="Vuksanovic O."/>
            <person name="Mourched A.-S."/>
            <person name="Charusanti P."/>
            <person name="Shaw S."/>
            <person name="Blin K."/>
            <person name="Weber T."/>
        </authorList>
    </citation>
    <scope>NUCLEOTIDE SEQUENCE</scope>
    <source>
        <strain evidence="4">NBC_00060</strain>
    </source>
</reference>
<dbReference type="EMBL" id="CP108253">
    <property type="protein sequence ID" value="WTU39371.1"/>
    <property type="molecule type" value="Genomic_DNA"/>
</dbReference>
<dbReference type="GO" id="GO:0005576">
    <property type="term" value="C:extracellular region"/>
    <property type="evidence" value="ECO:0007669"/>
    <property type="project" value="TreeGrafter"/>
</dbReference>
<feature type="transmembrane region" description="Helical" evidence="2">
    <location>
        <begin position="21"/>
        <end position="44"/>
    </location>
</feature>
<dbReference type="InterPro" id="IPR003399">
    <property type="entry name" value="Mce/MlaD"/>
</dbReference>
<keyword evidence="2" id="KW-1133">Transmembrane helix</keyword>
<feature type="domain" description="Mce/MlaD" evidence="3">
    <location>
        <begin position="55"/>
        <end position="128"/>
    </location>
</feature>
<accession>A0AAU2GWX0</accession>
<protein>
    <submittedName>
        <fullName evidence="4">MCE family protein</fullName>
    </submittedName>
</protein>
<dbReference type="NCBIfam" id="TIGR00996">
    <property type="entry name" value="Mtu_fam_mce"/>
    <property type="match status" value="1"/>
</dbReference>
<evidence type="ECO:0000256" key="2">
    <source>
        <dbReference type="SAM" id="Phobius"/>
    </source>
</evidence>
<evidence type="ECO:0000256" key="1">
    <source>
        <dbReference type="SAM" id="MobiDB-lite"/>
    </source>
</evidence>
<keyword evidence="2" id="KW-0812">Transmembrane</keyword>
<dbReference type="InterPro" id="IPR005693">
    <property type="entry name" value="Mce"/>
</dbReference>
<gene>
    <name evidence="4" type="ORF">OHV25_07190</name>
</gene>
<keyword evidence="2" id="KW-0472">Membrane</keyword>
<dbReference type="PANTHER" id="PTHR33371">
    <property type="entry name" value="INTERMEMBRANE PHOSPHOLIPID TRANSPORT SYSTEM BINDING PROTEIN MLAD-RELATED"/>
    <property type="match status" value="1"/>
</dbReference>
<proteinExistence type="predicted"/>
<dbReference type="Pfam" id="PF02470">
    <property type="entry name" value="MlaD"/>
    <property type="match status" value="1"/>
</dbReference>
<evidence type="ECO:0000259" key="3">
    <source>
        <dbReference type="Pfam" id="PF02470"/>
    </source>
</evidence>
<feature type="region of interest" description="Disordered" evidence="1">
    <location>
        <begin position="336"/>
        <end position="365"/>
    </location>
</feature>
<dbReference type="PANTHER" id="PTHR33371:SF18">
    <property type="entry name" value="MCE-FAMILY PROTEIN MCE3C"/>
    <property type="match status" value="1"/>
</dbReference>
<dbReference type="AlphaFoldDB" id="A0AAU2GWX0"/>
<evidence type="ECO:0000313" key="4">
    <source>
        <dbReference type="EMBL" id="WTU39371.1"/>
    </source>
</evidence>
<sequence length="365" mass="38996">MTSLRIRRIRRVREQARRPLAERHPVAIAVVGLLAMSLIGLLVYNVKALPFLGGGTRYTADFKESAGLHPGDEVRIAGVKVGEVNAVGLDGPKVKVAFTVKDAWVGDASTVGIAIRTLLGSKYLAVDPRGTAAQNPHRRIPIARTTSPYDVLDALDGLGETVGELDTRSLAKSFETLSATFRKTPPNVHKAVTGLADLSLTIAGRDEQITRLLKGTDQVTRTLDGKKDRVRGLLANGGQLLAEVGYRRDAIHGLLTGAQNLSAQLSGVVTDNRARLGPALDSLDRVTAVLTRNKAGLDRILAQAGPYYRLVGNTLGNGHWMDSYLCGLVPKTYLPPGSTPPDGCMPPKSGSPKPRDMKPPKGSRS</sequence>
<name>A0AAU2GWX0_9ACTN</name>
<organism evidence="4">
    <name type="scientific">Streptomyces sp. NBC_00060</name>
    <dbReference type="NCBI Taxonomy" id="2975636"/>
    <lineage>
        <taxon>Bacteria</taxon>
        <taxon>Bacillati</taxon>
        <taxon>Actinomycetota</taxon>
        <taxon>Actinomycetes</taxon>
        <taxon>Kitasatosporales</taxon>
        <taxon>Streptomycetaceae</taxon>
        <taxon>Streptomyces</taxon>
    </lineage>
</organism>
<dbReference type="InterPro" id="IPR052336">
    <property type="entry name" value="MlaD_Phospholipid_Transporter"/>
</dbReference>
<dbReference type="PRINTS" id="PR01782">
    <property type="entry name" value="MCEVIRFACTOR"/>
</dbReference>